<gene>
    <name evidence="2" type="ORF">DERYTH_LOCUS23882</name>
</gene>
<name>A0A9N9JZJ9_9GLOM</name>
<sequence>NIEIAKDSMIQDAVKYDLDTNKSLQENIYEIQYTYDNLPTSKKEEIFDMNFIAFVISDSYATRLVDHQLYISTKIFSMIYPTEFVANELISYMNKVLKMILLMNKTVEIMRKAKEDDSDPLVNSSKKFKYFCNPRILPPIFSKSTTRKSSGRKKNTKKNTARNIKIFN</sequence>
<keyword evidence="3" id="KW-1185">Reference proteome</keyword>
<evidence type="ECO:0000313" key="2">
    <source>
        <dbReference type="EMBL" id="CAG8803408.1"/>
    </source>
</evidence>
<feature type="region of interest" description="Disordered" evidence="1">
    <location>
        <begin position="142"/>
        <end position="162"/>
    </location>
</feature>
<evidence type="ECO:0000313" key="3">
    <source>
        <dbReference type="Proteomes" id="UP000789405"/>
    </source>
</evidence>
<dbReference type="OrthoDB" id="2401457at2759"/>
<comment type="caution">
    <text evidence="2">The sequence shown here is derived from an EMBL/GenBank/DDBJ whole genome shotgun (WGS) entry which is preliminary data.</text>
</comment>
<protein>
    <submittedName>
        <fullName evidence="2">15605_t:CDS:1</fullName>
    </submittedName>
</protein>
<dbReference type="AlphaFoldDB" id="A0A9N9JZJ9"/>
<evidence type="ECO:0000256" key="1">
    <source>
        <dbReference type="SAM" id="MobiDB-lite"/>
    </source>
</evidence>
<feature type="non-terminal residue" evidence="2">
    <location>
        <position position="168"/>
    </location>
</feature>
<feature type="compositionally biased region" description="Basic residues" evidence="1">
    <location>
        <begin position="145"/>
        <end position="160"/>
    </location>
</feature>
<organism evidence="2 3">
    <name type="scientific">Dentiscutata erythropus</name>
    <dbReference type="NCBI Taxonomy" id="1348616"/>
    <lineage>
        <taxon>Eukaryota</taxon>
        <taxon>Fungi</taxon>
        <taxon>Fungi incertae sedis</taxon>
        <taxon>Mucoromycota</taxon>
        <taxon>Glomeromycotina</taxon>
        <taxon>Glomeromycetes</taxon>
        <taxon>Diversisporales</taxon>
        <taxon>Gigasporaceae</taxon>
        <taxon>Dentiscutata</taxon>
    </lineage>
</organism>
<reference evidence="2" key="1">
    <citation type="submission" date="2021-06" db="EMBL/GenBank/DDBJ databases">
        <authorList>
            <person name="Kallberg Y."/>
            <person name="Tangrot J."/>
            <person name="Rosling A."/>
        </authorList>
    </citation>
    <scope>NUCLEOTIDE SEQUENCE</scope>
    <source>
        <strain evidence="2">MA453B</strain>
    </source>
</reference>
<proteinExistence type="predicted"/>
<accession>A0A9N9JZJ9</accession>
<dbReference type="Proteomes" id="UP000789405">
    <property type="component" value="Unassembled WGS sequence"/>
</dbReference>
<dbReference type="EMBL" id="CAJVPY010037900">
    <property type="protein sequence ID" value="CAG8803408.1"/>
    <property type="molecule type" value="Genomic_DNA"/>
</dbReference>